<dbReference type="Gene3D" id="2.40.420.20">
    <property type="match status" value="1"/>
</dbReference>
<dbReference type="PANTHER" id="PTHR30097:SF4">
    <property type="entry name" value="SLR6042 PROTEIN"/>
    <property type="match status" value="1"/>
</dbReference>
<dbReference type="Pfam" id="PF25973">
    <property type="entry name" value="BSH_CzcB"/>
    <property type="match status" value="1"/>
</dbReference>
<evidence type="ECO:0000313" key="6">
    <source>
        <dbReference type="Proteomes" id="UP000318538"/>
    </source>
</evidence>
<evidence type="ECO:0000259" key="3">
    <source>
        <dbReference type="Pfam" id="PF25973"/>
    </source>
</evidence>
<dbReference type="OrthoDB" id="9806939at2"/>
<evidence type="ECO:0000259" key="4">
    <source>
        <dbReference type="Pfam" id="PF25975"/>
    </source>
</evidence>
<dbReference type="GO" id="GO:0060003">
    <property type="term" value="P:copper ion export"/>
    <property type="evidence" value="ECO:0007669"/>
    <property type="project" value="TreeGrafter"/>
</dbReference>
<gene>
    <name evidence="5" type="primary">czcB_2</name>
    <name evidence="5" type="ORF">K227x_43150</name>
</gene>
<dbReference type="PANTHER" id="PTHR30097">
    <property type="entry name" value="CATION EFFLUX SYSTEM PROTEIN CUSB"/>
    <property type="match status" value="1"/>
</dbReference>
<dbReference type="Pfam" id="PF25975">
    <property type="entry name" value="CzcB_C"/>
    <property type="match status" value="1"/>
</dbReference>
<dbReference type="InterPro" id="IPR058647">
    <property type="entry name" value="BSH_CzcB-like"/>
</dbReference>
<organism evidence="5 6">
    <name type="scientific">Rubripirellula lacrimiformis</name>
    <dbReference type="NCBI Taxonomy" id="1930273"/>
    <lineage>
        <taxon>Bacteria</taxon>
        <taxon>Pseudomonadati</taxon>
        <taxon>Planctomycetota</taxon>
        <taxon>Planctomycetia</taxon>
        <taxon>Pirellulales</taxon>
        <taxon>Pirellulaceae</taxon>
        <taxon>Rubripirellula</taxon>
    </lineage>
</organism>
<dbReference type="Proteomes" id="UP000318538">
    <property type="component" value="Chromosome"/>
</dbReference>
<keyword evidence="1" id="KW-0813">Transport</keyword>
<dbReference type="GO" id="GO:0015679">
    <property type="term" value="P:plasma membrane copper ion transport"/>
    <property type="evidence" value="ECO:0007669"/>
    <property type="project" value="TreeGrafter"/>
</dbReference>
<evidence type="ECO:0000256" key="2">
    <source>
        <dbReference type="SAM" id="SignalP"/>
    </source>
</evidence>
<dbReference type="InterPro" id="IPR051909">
    <property type="entry name" value="MFP_Cation_Efflux"/>
</dbReference>
<feature type="domain" description="CzcB-like C-terminal circularly permuted SH3-like" evidence="4">
    <location>
        <begin position="421"/>
        <end position="481"/>
    </location>
</feature>
<evidence type="ECO:0000313" key="5">
    <source>
        <dbReference type="EMBL" id="QDT05910.1"/>
    </source>
</evidence>
<feature type="domain" description="CzcB-like barrel-sandwich hybrid" evidence="3">
    <location>
        <begin position="96"/>
        <end position="333"/>
    </location>
</feature>
<dbReference type="GO" id="GO:0030313">
    <property type="term" value="C:cell envelope"/>
    <property type="evidence" value="ECO:0007669"/>
    <property type="project" value="TreeGrafter"/>
</dbReference>
<keyword evidence="6" id="KW-1185">Reference proteome</keyword>
<dbReference type="KEGG" id="rlc:K227x_43150"/>
<dbReference type="SUPFAM" id="SSF111369">
    <property type="entry name" value="HlyD-like secretion proteins"/>
    <property type="match status" value="1"/>
</dbReference>
<proteinExistence type="predicted"/>
<accession>A0A517NFK0</accession>
<feature type="chain" id="PRO_5022008123" evidence="2">
    <location>
        <begin position="32"/>
        <end position="490"/>
    </location>
</feature>
<dbReference type="EMBL" id="CP036525">
    <property type="protein sequence ID" value="QDT05910.1"/>
    <property type="molecule type" value="Genomic_DNA"/>
</dbReference>
<keyword evidence="2" id="KW-0732">Signal</keyword>
<dbReference type="Gene3D" id="2.40.30.170">
    <property type="match status" value="1"/>
</dbReference>
<dbReference type="AlphaFoldDB" id="A0A517NFK0"/>
<dbReference type="InterPro" id="IPR058649">
    <property type="entry name" value="CzcB_C"/>
</dbReference>
<evidence type="ECO:0000256" key="1">
    <source>
        <dbReference type="ARBA" id="ARBA00022448"/>
    </source>
</evidence>
<sequence length="490" mass="52545" precursor="true">MNLTKILSATVALAVIGTAAVLLIPSPTDHATEGSALDVEAMPVADVSESIFDRLIVLDETQRQAAKIETAIVQRTTMHLTRTLPGRFAYDNTRHIAVRAPADAVVESVQVQTADEVSPGQAIAVLRSPTIGAARNQILSERSTLALARERLQWESDIRDGIVRLADLIQQREAVETIKDQLAKSKLGVPGGDILARYSQMLLAEKTSRSVDRISESGAISGRVVRERSSELQQAESGLATAIDQSIFQTHQSVATAKSEVESAQRQLLVAQQTLHTLLGSFAELESDSDASPTPSDPSRLTLRSPLKGTIERKVYSASERVAAGDEMFIIADTNQLWVEADIRGRDWHSIDLSQRDHVTVSTPSVDLPPQDATVIFVGREVDPASGAIPLVVQIDNTAGQYRPGLFARVAVPTGTLESVIAVPETAVVDLDGNDAVFVTADQGFKPVIIRKGKSADSMVEVSAGIQDGQTVVVSGAFVLKSELLLEGEE</sequence>
<reference evidence="5 6" key="1">
    <citation type="submission" date="2019-02" db="EMBL/GenBank/DDBJ databases">
        <title>Deep-cultivation of Planctomycetes and their phenomic and genomic characterization uncovers novel biology.</title>
        <authorList>
            <person name="Wiegand S."/>
            <person name="Jogler M."/>
            <person name="Boedeker C."/>
            <person name="Pinto D."/>
            <person name="Vollmers J."/>
            <person name="Rivas-Marin E."/>
            <person name="Kohn T."/>
            <person name="Peeters S.H."/>
            <person name="Heuer A."/>
            <person name="Rast P."/>
            <person name="Oberbeckmann S."/>
            <person name="Bunk B."/>
            <person name="Jeske O."/>
            <person name="Meyerdierks A."/>
            <person name="Storesund J.E."/>
            <person name="Kallscheuer N."/>
            <person name="Luecker S."/>
            <person name="Lage O.M."/>
            <person name="Pohl T."/>
            <person name="Merkel B.J."/>
            <person name="Hornburger P."/>
            <person name="Mueller R.-W."/>
            <person name="Bruemmer F."/>
            <person name="Labrenz M."/>
            <person name="Spormann A.M."/>
            <person name="Op den Camp H."/>
            <person name="Overmann J."/>
            <person name="Amann R."/>
            <person name="Jetten M.S.M."/>
            <person name="Mascher T."/>
            <person name="Medema M.H."/>
            <person name="Devos D.P."/>
            <person name="Kaster A.-K."/>
            <person name="Ovreas L."/>
            <person name="Rohde M."/>
            <person name="Galperin M.Y."/>
            <person name="Jogler C."/>
        </authorList>
    </citation>
    <scope>NUCLEOTIDE SEQUENCE [LARGE SCALE GENOMIC DNA]</scope>
    <source>
        <strain evidence="5 6">K22_7</strain>
    </source>
</reference>
<protein>
    <submittedName>
        <fullName evidence="5">Cobalt-zinc-cadmium resistance protein CzcB</fullName>
    </submittedName>
</protein>
<dbReference type="RefSeq" id="WP_145172260.1">
    <property type="nucleotide sequence ID" value="NZ_CP036525.1"/>
</dbReference>
<feature type="signal peptide" evidence="2">
    <location>
        <begin position="1"/>
        <end position="31"/>
    </location>
</feature>
<name>A0A517NFK0_9BACT</name>